<evidence type="ECO:0000256" key="3">
    <source>
        <dbReference type="ARBA" id="ARBA00022692"/>
    </source>
</evidence>
<dbReference type="Gene3D" id="1.20.120.1770">
    <property type="match status" value="1"/>
</dbReference>
<feature type="transmembrane region" description="Helical" evidence="8">
    <location>
        <begin position="240"/>
        <end position="261"/>
    </location>
</feature>
<evidence type="ECO:0000313" key="13">
    <source>
        <dbReference type="Proteomes" id="UP000799421"/>
    </source>
</evidence>
<gene>
    <name evidence="12" type="ORF">K470DRAFT_265601</name>
</gene>
<evidence type="ECO:0000256" key="5">
    <source>
        <dbReference type="ARBA" id="ARBA00022989"/>
    </source>
</evidence>
<organism evidence="12 13">
    <name type="scientific">Piedraia hortae CBS 480.64</name>
    <dbReference type="NCBI Taxonomy" id="1314780"/>
    <lineage>
        <taxon>Eukaryota</taxon>
        <taxon>Fungi</taxon>
        <taxon>Dikarya</taxon>
        <taxon>Ascomycota</taxon>
        <taxon>Pezizomycotina</taxon>
        <taxon>Dothideomycetes</taxon>
        <taxon>Dothideomycetidae</taxon>
        <taxon>Capnodiales</taxon>
        <taxon>Piedraiaceae</taxon>
        <taxon>Piedraia</taxon>
    </lineage>
</organism>
<evidence type="ECO:0000256" key="1">
    <source>
        <dbReference type="ARBA" id="ARBA00004370"/>
    </source>
</evidence>
<evidence type="ECO:0000256" key="6">
    <source>
        <dbReference type="ARBA" id="ARBA00023136"/>
    </source>
</evidence>
<reference evidence="12" key="1">
    <citation type="journal article" date="2020" name="Stud. Mycol.">
        <title>101 Dothideomycetes genomes: a test case for predicting lifestyles and emergence of pathogens.</title>
        <authorList>
            <person name="Haridas S."/>
            <person name="Albert R."/>
            <person name="Binder M."/>
            <person name="Bloem J."/>
            <person name="Labutti K."/>
            <person name="Salamov A."/>
            <person name="Andreopoulos B."/>
            <person name="Baker S."/>
            <person name="Barry K."/>
            <person name="Bills G."/>
            <person name="Bluhm B."/>
            <person name="Cannon C."/>
            <person name="Castanera R."/>
            <person name="Culley D."/>
            <person name="Daum C."/>
            <person name="Ezra D."/>
            <person name="Gonzalez J."/>
            <person name="Henrissat B."/>
            <person name="Kuo A."/>
            <person name="Liang C."/>
            <person name="Lipzen A."/>
            <person name="Lutzoni F."/>
            <person name="Magnuson J."/>
            <person name="Mondo S."/>
            <person name="Nolan M."/>
            <person name="Ohm R."/>
            <person name="Pangilinan J."/>
            <person name="Park H.-J."/>
            <person name="Ramirez L."/>
            <person name="Alfaro M."/>
            <person name="Sun H."/>
            <person name="Tritt A."/>
            <person name="Yoshinaga Y."/>
            <person name="Zwiers L.-H."/>
            <person name="Turgeon B."/>
            <person name="Goodwin S."/>
            <person name="Spatafora J."/>
            <person name="Crous P."/>
            <person name="Grigoriev I."/>
        </authorList>
    </citation>
    <scope>NUCLEOTIDE SEQUENCE</scope>
    <source>
        <strain evidence="12">CBS 480.64</strain>
    </source>
</reference>
<feature type="domain" description="DOMON" evidence="10">
    <location>
        <begin position="60"/>
        <end position="166"/>
    </location>
</feature>
<dbReference type="InterPro" id="IPR006593">
    <property type="entry name" value="Cyt_b561/ferric_Rdtase_TM"/>
</dbReference>
<evidence type="ECO:0000256" key="2">
    <source>
        <dbReference type="ARBA" id="ARBA00022448"/>
    </source>
</evidence>
<dbReference type="EMBL" id="MU005999">
    <property type="protein sequence ID" value="KAF2858979.1"/>
    <property type="molecule type" value="Genomic_DNA"/>
</dbReference>
<dbReference type="Proteomes" id="UP000799421">
    <property type="component" value="Unassembled WGS sequence"/>
</dbReference>
<dbReference type="SUPFAM" id="SSF49344">
    <property type="entry name" value="CBD9-like"/>
    <property type="match status" value="1"/>
</dbReference>
<evidence type="ECO:0000256" key="9">
    <source>
        <dbReference type="SAM" id="SignalP"/>
    </source>
</evidence>
<evidence type="ECO:0000256" key="8">
    <source>
        <dbReference type="SAM" id="Phobius"/>
    </source>
</evidence>
<feature type="signal peptide" evidence="9">
    <location>
        <begin position="1"/>
        <end position="22"/>
    </location>
</feature>
<dbReference type="PANTHER" id="PTHR47797:SF3">
    <property type="entry name" value="CYTOCHROME B561 DOMAIN-CONTAINING PROTEIN"/>
    <property type="match status" value="1"/>
</dbReference>
<keyword evidence="9" id="KW-0732">Signal</keyword>
<keyword evidence="6 8" id="KW-0472">Membrane</keyword>
<dbReference type="CDD" id="cd08760">
    <property type="entry name" value="Cyt_b561_FRRS1_like"/>
    <property type="match status" value="1"/>
</dbReference>
<accession>A0A6A7BW68</accession>
<feature type="transmembrane region" description="Helical" evidence="8">
    <location>
        <begin position="307"/>
        <end position="325"/>
    </location>
</feature>
<keyword evidence="13" id="KW-1185">Reference proteome</keyword>
<keyword evidence="4" id="KW-0249">Electron transport</keyword>
<proteinExistence type="predicted"/>
<dbReference type="Pfam" id="PF16010">
    <property type="entry name" value="CDH-cyt"/>
    <property type="match status" value="1"/>
</dbReference>
<evidence type="ECO:0000256" key="4">
    <source>
        <dbReference type="ARBA" id="ARBA00022982"/>
    </source>
</evidence>
<dbReference type="GO" id="GO:0016020">
    <property type="term" value="C:membrane"/>
    <property type="evidence" value="ECO:0007669"/>
    <property type="project" value="UniProtKB-SubCell"/>
</dbReference>
<dbReference type="InterPro" id="IPR005018">
    <property type="entry name" value="DOMON_domain"/>
</dbReference>
<dbReference type="SMART" id="SM00665">
    <property type="entry name" value="B561"/>
    <property type="match status" value="1"/>
</dbReference>
<keyword evidence="5 8" id="KW-1133">Transmembrane helix</keyword>
<keyword evidence="3 8" id="KW-0812">Transmembrane</keyword>
<feature type="chain" id="PRO_5025413677" evidence="9">
    <location>
        <begin position="23"/>
        <end position="448"/>
    </location>
</feature>
<protein>
    <submittedName>
        <fullName evidence="12">Iron reductase domain protein</fullName>
    </submittedName>
</protein>
<sequence length="448" mass="48243">MALFLVLSLVVALASVASSSSAVFVFDDLPAIQPFVFALTVDEAKKDLYIHMAGPASNSWMGVGIGEKMAHSFFFVAYTGSGGTSMILSPRVATGQSEPFHYKQVSCELVSANDLQGNNSVSLGLGADGIMSVDAVCHDATSWTVGGKRQTLDLTNSAQPFIFALGPGYSMHGGNFIQSDSLSANLRRHYIHGHFTMDMKQATVSEDAQVPRPNGPDNTSYITSGATSTGSKLQIDPAPIIHGFVMCVSFVVIFPLGAFALRFLNSVRSHMAVQVLGLVMVCMALAGGSVVSVQYNKSKHFRSPHQVIGILVLIALFAQLGLGIIHHRIYKKQHRGTPMGRIHHFLGPSVIAIGIINVPVGFMFAGNARLSLPFFFFFLVVVLCFALLRFFVGRFRKPKPPVGMPPTAYVYSQTADAPPAYSPSRNRAANDVQLMPVASPESQSRRMA</sequence>
<dbReference type="OrthoDB" id="19261at2759"/>
<feature type="region of interest" description="Disordered" evidence="7">
    <location>
        <begin position="417"/>
        <end position="448"/>
    </location>
</feature>
<comment type="subcellular location">
    <subcellularLocation>
        <location evidence="1">Membrane</location>
    </subcellularLocation>
</comment>
<dbReference type="PANTHER" id="PTHR47797">
    <property type="entry name" value="DEHYDROGENASE, PUTATIVE (AFU_ORTHOLOGUE AFUA_8G05805)-RELATED"/>
    <property type="match status" value="1"/>
</dbReference>
<feature type="transmembrane region" description="Helical" evidence="8">
    <location>
        <begin position="345"/>
        <end position="366"/>
    </location>
</feature>
<keyword evidence="2" id="KW-0813">Transport</keyword>
<dbReference type="Gene3D" id="2.60.40.1210">
    <property type="entry name" value="Cellobiose dehydrogenase, cytochrome domain"/>
    <property type="match status" value="1"/>
</dbReference>
<evidence type="ECO:0000259" key="11">
    <source>
        <dbReference type="SMART" id="SM00665"/>
    </source>
</evidence>
<evidence type="ECO:0000313" key="12">
    <source>
        <dbReference type="EMBL" id="KAF2858979.1"/>
    </source>
</evidence>
<evidence type="ECO:0000256" key="7">
    <source>
        <dbReference type="SAM" id="MobiDB-lite"/>
    </source>
</evidence>
<evidence type="ECO:0000259" key="10">
    <source>
        <dbReference type="SMART" id="SM00664"/>
    </source>
</evidence>
<feature type="transmembrane region" description="Helical" evidence="8">
    <location>
        <begin position="273"/>
        <end position="295"/>
    </location>
</feature>
<feature type="domain" description="Cytochrome b561" evidence="11">
    <location>
        <begin position="241"/>
        <end position="362"/>
    </location>
</feature>
<name>A0A6A7BW68_9PEZI</name>
<dbReference type="AlphaFoldDB" id="A0A6A7BW68"/>
<dbReference type="InterPro" id="IPR015920">
    <property type="entry name" value="Cellobiose_DH-like_cyt"/>
</dbReference>
<dbReference type="SMART" id="SM00664">
    <property type="entry name" value="DoH"/>
    <property type="match status" value="1"/>
</dbReference>
<dbReference type="CDD" id="cd09630">
    <property type="entry name" value="CDH_like_cytochrome"/>
    <property type="match status" value="1"/>
</dbReference>
<feature type="transmembrane region" description="Helical" evidence="8">
    <location>
        <begin position="372"/>
        <end position="392"/>
    </location>
</feature>